<feature type="region of interest" description="Disordered" evidence="2">
    <location>
        <begin position="1"/>
        <end position="42"/>
    </location>
</feature>
<dbReference type="EMBL" id="KQ964430">
    <property type="protein sequence ID" value="KXN73886.1"/>
    <property type="molecule type" value="Genomic_DNA"/>
</dbReference>
<accession>A0A137PFV0</accession>
<feature type="compositionally biased region" description="Polar residues" evidence="2">
    <location>
        <begin position="11"/>
        <end position="27"/>
    </location>
</feature>
<evidence type="ECO:0000313" key="5">
    <source>
        <dbReference type="Proteomes" id="UP000070444"/>
    </source>
</evidence>
<dbReference type="PANTHER" id="PTHR13511:SF0">
    <property type="entry name" value="KXDL MOTIF-CONTAINING PROTEIN 1"/>
    <property type="match status" value="1"/>
</dbReference>
<reference evidence="4 5" key="1">
    <citation type="journal article" date="2015" name="Genome Biol. Evol.">
        <title>Phylogenomic analyses indicate that early fungi evolved digesting cell walls of algal ancestors of land plants.</title>
        <authorList>
            <person name="Chang Y."/>
            <person name="Wang S."/>
            <person name="Sekimoto S."/>
            <person name="Aerts A.L."/>
            <person name="Choi C."/>
            <person name="Clum A."/>
            <person name="LaButti K.M."/>
            <person name="Lindquist E.A."/>
            <person name="Yee Ngan C."/>
            <person name="Ohm R.A."/>
            <person name="Salamov A.A."/>
            <person name="Grigoriev I.V."/>
            <person name="Spatafora J.W."/>
            <person name="Berbee M.L."/>
        </authorList>
    </citation>
    <scope>NUCLEOTIDE SEQUENCE [LARGE SCALE GENOMIC DNA]</scope>
    <source>
        <strain evidence="4 5">NRRL 28638</strain>
    </source>
</reference>
<evidence type="ECO:0000256" key="1">
    <source>
        <dbReference type="ARBA" id="ARBA00005913"/>
    </source>
</evidence>
<comment type="similarity">
    <text evidence="1">Belongs to the KXD1 family.</text>
</comment>
<name>A0A137PFV0_CONC2</name>
<dbReference type="OrthoDB" id="10258877at2759"/>
<feature type="domain" description="KxDL" evidence="3">
    <location>
        <begin position="52"/>
        <end position="134"/>
    </location>
</feature>
<evidence type="ECO:0000313" key="4">
    <source>
        <dbReference type="EMBL" id="KXN73886.1"/>
    </source>
</evidence>
<organism evidence="4 5">
    <name type="scientific">Conidiobolus coronatus (strain ATCC 28846 / CBS 209.66 / NRRL 28638)</name>
    <name type="common">Delacroixia coronata</name>
    <dbReference type="NCBI Taxonomy" id="796925"/>
    <lineage>
        <taxon>Eukaryota</taxon>
        <taxon>Fungi</taxon>
        <taxon>Fungi incertae sedis</taxon>
        <taxon>Zoopagomycota</taxon>
        <taxon>Entomophthoromycotina</taxon>
        <taxon>Entomophthoromycetes</taxon>
        <taxon>Entomophthorales</taxon>
        <taxon>Ancylistaceae</taxon>
        <taxon>Conidiobolus</taxon>
    </lineage>
</organism>
<dbReference type="AlphaFoldDB" id="A0A137PFV0"/>
<sequence length="150" mass="17031">MPESKKELHLSPQSISNISYSTPNSPALNPPKEFSTNSHASSSSAPISSILDTINFAEVDQISNLQNKCLDNTVTLIKSLEQFNNLSQTKLNELNKKFETNTLLIHDLKFELEGIFKRINSIKLKLSKKYPAEYEQSVETCKEYEVEDDY</sequence>
<dbReference type="GO" id="GO:0032418">
    <property type="term" value="P:lysosome localization"/>
    <property type="evidence" value="ECO:0007669"/>
    <property type="project" value="TreeGrafter"/>
</dbReference>
<dbReference type="InterPro" id="IPR039843">
    <property type="entry name" value="KXD1-like"/>
</dbReference>
<proteinExistence type="inferred from homology"/>
<evidence type="ECO:0000259" key="3">
    <source>
        <dbReference type="Pfam" id="PF10241"/>
    </source>
</evidence>
<dbReference type="InterPro" id="IPR019371">
    <property type="entry name" value="KxDL_dom"/>
</dbReference>
<dbReference type="Proteomes" id="UP000070444">
    <property type="component" value="Unassembled WGS sequence"/>
</dbReference>
<dbReference type="Pfam" id="PF10241">
    <property type="entry name" value="KxDL"/>
    <property type="match status" value="1"/>
</dbReference>
<dbReference type="GO" id="GO:0099078">
    <property type="term" value="C:BORC complex"/>
    <property type="evidence" value="ECO:0007669"/>
    <property type="project" value="TreeGrafter"/>
</dbReference>
<evidence type="ECO:0000256" key="2">
    <source>
        <dbReference type="SAM" id="MobiDB-lite"/>
    </source>
</evidence>
<dbReference type="PANTHER" id="PTHR13511">
    <property type="entry name" value="KXDL MOTIF-CONTAINING PROTEIN 1"/>
    <property type="match status" value="1"/>
</dbReference>
<gene>
    <name evidence="4" type="ORF">CONCODRAFT_77143</name>
</gene>
<protein>
    <recommendedName>
        <fullName evidence="3">KxDL domain-containing protein</fullName>
    </recommendedName>
</protein>
<keyword evidence="5" id="KW-1185">Reference proteome</keyword>
<dbReference type="STRING" id="796925.A0A137PFV0"/>